<dbReference type="GO" id="GO:0006508">
    <property type="term" value="P:proteolysis"/>
    <property type="evidence" value="ECO:0007669"/>
    <property type="project" value="InterPro"/>
</dbReference>
<dbReference type="Proteomes" id="UP000002282">
    <property type="component" value="Chromosome 2L"/>
</dbReference>
<dbReference type="FunFam" id="2.40.10.10:FF:000002">
    <property type="entry name" value="Transmembrane protease serine"/>
    <property type="match status" value="1"/>
</dbReference>
<dbReference type="OMA" id="CKCLENG"/>
<dbReference type="KEGG" id="dya:Dyak_GE21210"/>
<dbReference type="EMBL" id="CM000157">
    <property type="protein sequence ID" value="EDW89702.1"/>
    <property type="molecule type" value="Genomic_DNA"/>
</dbReference>
<dbReference type="Pfam" id="PF00089">
    <property type="entry name" value="Trypsin"/>
    <property type="match status" value="1"/>
</dbReference>
<sequence>MDRLCILLLVLLGTSRIQARYCGGSTANMCIQRNRCRIGTETGKPTIDFRGLSNGNQGCESGHTCCPITEILQYSVQTDNQQIPLDCGHANRQGVSFTITNARDIAQDGELPWMVAVLDARNSQAIGGGSLIKPDVVLTSSSKTSEIPENYLIVRAGEWDFKSYTELRPHVDVPIRKIVRHPGLSMTSGASNAALLFLARPLNLDHHINLICLPPPNRNYINNLCTVSGWGKKTVSDNSYMNVLKKIEVPLVEKSVCQTQLQDFAGKEFFLDNSLMCAGGEVGKDSCKGDGGAPLVCPLQSDPNRYEQVGIVNFGFGCGEPIPAIYTDVSQIRSWIDYSILENAVNYSPPSPGRVVESIRNEGYGSGGLGYDPNGIQKPNQGGGFISYLGQGYEANGPLPIGRHIPSVRQEYSGNGYDPNPEVGYPLFAASGAGNQNPNIRQENFASNQVEVGRNSNDLGGRTVTGGGAFQNPNKINVNNPEFGDFPFGVLGAGDQNPNIRVGGKINDLGGRTRGGAIENPNKINVIKLGDFPTTTTTPSPPVKMVIVKA</sequence>
<evidence type="ECO:0000256" key="2">
    <source>
        <dbReference type="ARBA" id="ARBA00024195"/>
    </source>
</evidence>
<keyword evidence="1" id="KW-1015">Disulfide bond</keyword>
<dbReference type="InterPro" id="IPR001254">
    <property type="entry name" value="Trypsin_dom"/>
</dbReference>
<dbReference type="SUPFAM" id="SSF50494">
    <property type="entry name" value="Trypsin-like serine proteases"/>
    <property type="match status" value="1"/>
</dbReference>
<dbReference type="SMART" id="SM00020">
    <property type="entry name" value="Tryp_SPc"/>
    <property type="match status" value="1"/>
</dbReference>
<gene>
    <name evidence="5" type="primary">Dyak\GE21210</name>
    <name evidence="5" type="synonym">dyak_GLEANR_499</name>
    <name evidence="5" type="synonym">GE21210</name>
    <name evidence="5" type="ORF">Dyak_GE21210</name>
</gene>
<dbReference type="InterPro" id="IPR043504">
    <property type="entry name" value="Peptidase_S1_PA_chymotrypsin"/>
</dbReference>
<keyword evidence="5" id="KW-0378">Hydrolase</keyword>
<protein>
    <recommendedName>
        <fullName evidence="4">Peptidase S1 domain-containing protein</fullName>
    </recommendedName>
</protein>
<feature type="domain" description="Peptidase S1" evidence="4">
    <location>
        <begin position="99"/>
        <end position="341"/>
    </location>
</feature>
<dbReference type="eggNOG" id="KOG3627">
    <property type="taxonomic scope" value="Eukaryota"/>
</dbReference>
<keyword evidence="3" id="KW-0732">Signal</keyword>
<dbReference type="Gene3D" id="2.40.10.10">
    <property type="entry name" value="Trypsin-like serine proteases"/>
    <property type="match status" value="2"/>
</dbReference>
<dbReference type="InterPro" id="IPR051487">
    <property type="entry name" value="Ser/Thr_Proteases_Immune/Dev"/>
</dbReference>
<dbReference type="PROSITE" id="PS50240">
    <property type="entry name" value="TRYPSIN_DOM"/>
    <property type="match status" value="1"/>
</dbReference>
<dbReference type="OrthoDB" id="6261922at2759"/>
<evidence type="ECO:0000313" key="5">
    <source>
        <dbReference type="EMBL" id="EDW89702.1"/>
    </source>
</evidence>
<accession>B4NXS7</accession>
<feature type="chain" id="PRO_5002817008" description="Peptidase S1 domain-containing protein" evidence="3">
    <location>
        <begin position="20"/>
        <end position="550"/>
    </location>
</feature>
<dbReference type="PANTHER" id="PTHR24256">
    <property type="entry name" value="TRYPTASE-RELATED"/>
    <property type="match status" value="1"/>
</dbReference>
<reference evidence="5 6" key="2">
    <citation type="journal article" date="2007" name="PLoS Biol.">
        <title>Principles of genome evolution in the Drosophila melanogaster species group.</title>
        <authorList>
            <person name="Ranz J.M."/>
            <person name="Maurin D."/>
            <person name="Chan Y.S."/>
            <person name="von Grotthuss M."/>
            <person name="Hillier L.W."/>
            <person name="Roote J."/>
            <person name="Ashburner M."/>
            <person name="Bergman C.M."/>
        </authorList>
    </citation>
    <scope>NUCLEOTIDE SEQUENCE [LARGE SCALE GENOMIC DNA]</scope>
    <source>
        <strain evidence="6">Tai18E2 / Tucson 14021-0261.01</strain>
    </source>
</reference>
<dbReference type="AlphaFoldDB" id="B4NXS7"/>
<dbReference type="InterPro" id="IPR009003">
    <property type="entry name" value="Peptidase_S1_PA"/>
</dbReference>
<organism evidence="5 6">
    <name type="scientific">Drosophila yakuba</name>
    <name type="common">Fruit fly</name>
    <dbReference type="NCBI Taxonomy" id="7245"/>
    <lineage>
        <taxon>Eukaryota</taxon>
        <taxon>Metazoa</taxon>
        <taxon>Ecdysozoa</taxon>
        <taxon>Arthropoda</taxon>
        <taxon>Hexapoda</taxon>
        <taxon>Insecta</taxon>
        <taxon>Pterygota</taxon>
        <taxon>Neoptera</taxon>
        <taxon>Endopterygota</taxon>
        <taxon>Diptera</taxon>
        <taxon>Brachycera</taxon>
        <taxon>Muscomorpha</taxon>
        <taxon>Ephydroidea</taxon>
        <taxon>Drosophilidae</taxon>
        <taxon>Drosophila</taxon>
        <taxon>Sophophora</taxon>
    </lineage>
</organism>
<name>B4NXS7_DROYA</name>
<dbReference type="PhylomeDB" id="B4NXS7"/>
<dbReference type="CDD" id="cd00190">
    <property type="entry name" value="Tryp_SPc"/>
    <property type="match status" value="1"/>
</dbReference>
<reference evidence="5 6" key="1">
    <citation type="journal article" date="2007" name="Nature">
        <title>Evolution of genes and genomes on the Drosophila phylogeny.</title>
        <authorList>
            <consortium name="Drosophila 12 Genomes Consortium"/>
            <person name="Clark A.G."/>
            <person name="Eisen M.B."/>
            <person name="Smith D.R."/>
            <person name="Bergman C.M."/>
            <person name="Oliver B."/>
            <person name="Markow T.A."/>
            <person name="Kaufman T.C."/>
            <person name="Kellis M."/>
            <person name="Gelbart W."/>
            <person name="Iyer V.N."/>
            <person name="Pollard D.A."/>
            <person name="Sackton T.B."/>
            <person name="Larracuente A.M."/>
            <person name="Singh N.D."/>
            <person name="Abad J.P."/>
            <person name="Abt D.N."/>
            <person name="Adryan B."/>
            <person name="Aguade M."/>
            <person name="Akashi H."/>
            <person name="Anderson W.W."/>
            <person name="Aquadro C.F."/>
            <person name="Ardell D.H."/>
            <person name="Arguello R."/>
            <person name="Artieri C.G."/>
            <person name="Barbash D.A."/>
            <person name="Barker D."/>
            <person name="Barsanti P."/>
            <person name="Batterham P."/>
            <person name="Batzoglou S."/>
            <person name="Begun D."/>
            <person name="Bhutkar A."/>
            <person name="Blanco E."/>
            <person name="Bosak S.A."/>
            <person name="Bradley R.K."/>
            <person name="Brand A.D."/>
            <person name="Brent M.R."/>
            <person name="Brooks A.N."/>
            <person name="Brown R.H."/>
            <person name="Butlin R.K."/>
            <person name="Caggese C."/>
            <person name="Calvi B.R."/>
            <person name="Bernardo de Carvalho A."/>
            <person name="Caspi A."/>
            <person name="Castrezana S."/>
            <person name="Celniker S.E."/>
            <person name="Chang J.L."/>
            <person name="Chapple C."/>
            <person name="Chatterji S."/>
            <person name="Chinwalla A."/>
            <person name="Civetta A."/>
            <person name="Clifton S.W."/>
            <person name="Comeron J.M."/>
            <person name="Costello J.C."/>
            <person name="Coyne J.A."/>
            <person name="Daub J."/>
            <person name="David R.G."/>
            <person name="Delcher A.L."/>
            <person name="Delehaunty K."/>
            <person name="Do C.B."/>
            <person name="Ebling H."/>
            <person name="Edwards K."/>
            <person name="Eickbush T."/>
            <person name="Evans J.D."/>
            <person name="Filipski A."/>
            <person name="Findeiss S."/>
            <person name="Freyhult E."/>
            <person name="Fulton L."/>
            <person name="Fulton R."/>
            <person name="Garcia A.C."/>
            <person name="Gardiner A."/>
            <person name="Garfield D.A."/>
            <person name="Garvin B.E."/>
            <person name="Gibson G."/>
            <person name="Gilbert D."/>
            <person name="Gnerre S."/>
            <person name="Godfrey J."/>
            <person name="Good R."/>
            <person name="Gotea V."/>
            <person name="Gravely B."/>
            <person name="Greenberg A.J."/>
            <person name="Griffiths-Jones S."/>
            <person name="Gross S."/>
            <person name="Guigo R."/>
            <person name="Gustafson E.A."/>
            <person name="Haerty W."/>
            <person name="Hahn M.W."/>
            <person name="Halligan D.L."/>
            <person name="Halpern A.L."/>
            <person name="Halter G.M."/>
            <person name="Han M.V."/>
            <person name="Heger A."/>
            <person name="Hillier L."/>
            <person name="Hinrichs A.S."/>
            <person name="Holmes I."/>
            <person name="Hoskins R.A."/>
            <person name="Hubisz M.J."/>
            <person name="Hultmark D."/>
            <person name="Huntley M.A."/>
            <person name="Jaffe D.B."/>
            <person name="Jagadeeshan S."/>
            <person name="Jeck W.R."/>
            <person name="Johnson J."/>
            <person name="Jones C.D."/>
            <person name="Jordan W.C."/>
            <person name="Karpen G.H."/>
            <person name="Kataoka E."/>
            <person name="Keightley P.D."/>
            <person name="Kheradpour P."/>
            <person name="Kirkness E.F."/>
            <person name="Koerich L.B."/>
            <person name="Kristiansen K."/>
            <person name="Kudrna D."/>
            <person name="Kulathinal R.J."/>
            <person name="Kumar S."/>
            <person name="Kwok R."/>
            <person name="Lander E."/>
            <person name="Langley C.H."/>
            <person name="Lapoint R."/>
            <person name="Lazzaro B.P."/>
            <person name="Lee S.J."/>
            <person name="Levesque L."/>
            <person name="Li R."/>
            <person name="Lin C.F."/>
            <person name="Lin M.F."/>
            <person name="Lindblad-Toh K."/>
            <person name="Llopart A."/>
            <person name="Long M."/>
            <person name="Low L."/>
            <person name="Lozovsky E."/>
            <person name="Lu J."/>
            <person name="Luo M."/>
            <person name="Machado C.A."/>
            <person name="Makalowski W."/>
            <person name="Marzo M."/>
            <person name="Matsuda M."/>
            <person name="Matzkin L."/>
            <person name="McAllister B."/>
            <person name="McBride C.S."/>
            <person name="McKernan B."/>
            <person name="McKernan K."/>
            <person name="Mendez-Lago M."/>
            <person name="Minx P."/>
            <person name="Mollenhauer M.U."/>
            <person name="Montooth K."/>
            <person name="Mount S.M."/>
            <person name="Mu X."/>
            <person name="Myers E."/>
            <person name="Negre B."/>
            <person name="Newfeld S."/>
            <person name="Nielsen R."/>
            <person name="Noor M.A."/>
            <person name="O'Grady P."/>
            <person name="Pachter L."/>
            <person name="Papaceit M."/>
            <person name="Parisi M.J."/>
            <person name="Parisi M."/>
            <person name="Parts L."/>
            <person name="Pedersen J.S."/>
            <person name="Pesole G."/>
            <person name="Phillippy A.M."/>
            <person name="Ponting C.P."/>
            <person name="Pop M."/>
            <person name="Porcelli D."/>
            <person name="Powell J.R."/>
            <person name="Prohaska S."/>
            <person name="Pruitt K."/>
            <person name="Puig M."/>
            <person name="Quesneville H."/>
            <person name="Ram K.R."/>
            <person name="Rand D."/>
            <person name="Rasmussen M.D."/>
            <person name="Reed L.K."/>
            <person name="Reenan R."/>
            <person name="Reily A."/>
            <person name="Remington K.A."/>
            <person name="Rieger T.T."/>
            <person name="Ritchie M.G."/>
            <person name="Robin C."/>
            <person name="Rogers Y.H."/>
            <person name="Rohde C."/>
            <person name="Rozas J."/>
            <person name="Rubenfield M.J."/>
            <person name="Ruiz A."/>
            <person name="Russo S."/>
            <person name="Salzberg S.L."/>
            <person name="Sanchez-Gracia A."/>
            <person name="Saranga D.J."/>
            <person name="Sato H."/>
            <person name="Schaeffer S.W."/>
            <person name="Schatz M.C."/>
            <person name="Schlenke T."/>
            <person name="Schwartz R."/>
            <person name="Segarra C."/>
            <person name="Singh R.S."/>
            <person name="Sirot L."/>
            <person name="Sirota M."/>
            <person name="Sisneros N.B."/>
            <person name="Smith C.D."/>
            <person name="Smith T.F."/>
            <person name="Spieth J."/>
            <person name="Stage D.E."/>
            <person name="Stark A."/>
            <person name="Stephan W."/>
            <person name="Strausberg R.L."/>
            <person name="Strempel S."/>
            <person name="Sturgill D."/>
            <person name="Sutton G."/>
            <person name="Sutton G.G."/>
            <person name="Tao W."/>
            <person name="Teichmann S."/>
            <person name="Tobari Y.N."/>
            <person name="Tomimura Y."/>
            <person name="Tsolas J.M."/>
            <person name="Valente V.L."/>
            <person name="Venter E."/>
            <person name="Venter J.C."/>
            <person name="Vicario S."/>
            <person name="Vieira F.G."/>
            <person name="Vilella A.J."/>
            <person name="Villasante A."/>
            <person name="Walenz B."/>
            <person name="Wang J."/>
            <person name="Wasserman M."/>
            <person name="Watts T."/>
            <person name="Wilson D."/>
            <person name="Wilson R.K."/>
            <person name="Wing R.A."/>
            <person name="Wolfner M.F."/>
            <person name="Wong A."/>
            <person name="Wong G.K."/>
            <person name="Wu C.I."/>
            <person name="Wu G."/>
            <person name="Yamamoto D."/>
            <person name="Yang H.P."/>
            <person name="Yang S.P."/>
            <person name="Yorke J.A."/>
            <person name="Yoshida K."/>
            <person name="Zdobnov E."/>
            <person name="Zhang P."/>
            <person name="Zhang Y."/>
            <person name="Zimin A.V."/>
            <person name="Baldwin J."/>
            <person name="Abdouelleil A."/>
            <person name="Abdulkadir J."/>
            <person name="Abebe A."/>
            <person name="Abera B."/>
            <person name="Abreu J."/>
            <person name="Acer S.C."/>
            <person name="Aftuck L."/>
            <person name="Alexander A."/>
            <person name="An P."/>
            <person name="Anderson E."/>
            <person name="Anderson S."/>
            <person name="Arachi H."/>
            <person name="Azer M."/>
            <person name="Bachantsang P."/>
            <person name="Barry A."/>
            <person name="Bayul T."/>
            <person name="Berlin A."/>
            <person name="Bessette D."/>
            <person name="Bloom T."/>
            <person name="Blye J."/>
            <person name="Boguslavskiy L."/>
            <person name="Bonnet C."/>
            <person name="Boukhgalter B."/>
            <person name="Bourzgui I."/>
            <person name="Brown A."/>
            <person name="Cahill P."/>
            <person name="Channer S."/>
            <person name="Cheshatsang Y."/>
            <person name="Chuda L."/>
            <person name="Citroen M."/>
            <person name="Collymore A."/>
            <person name="Cooke P."/>
            <person name="Costello M."/>
            <person name="D'Aco K."/>
            <person name="Daza R."/>
            <person name="De Haan G."/>
            <person name="DeGray S."/>
            <person name="DeMaso C."/>
            <person name="Dhargay N."/>
            <person name="Dooley K."/>
            <person name="Dooley E."/>
            <person name="Doricent M."/>
            <person name="Dorje P."/>
            <person name="Dorjee K."/>
            <person name="Dupes A."/>
            <person name="Elong R."/>
            <person name="Falk J."/>
            <person name="Farina A."/>
            <person name="Faro S."/>
            <person name="Ferguson D."/>
            <person name="Fisher S."/>
            <person name="Foley C.D."/>
            <person name="Franke A."/>
            <person name="Friedrich D."/>
            <person name="Gadbois L."/>
            <person name="Gearin G."/>
            <person name="Gearin C.R."/>
            <person name="Giannoukos G."/>
            <person name="Goode T."/>
            <person name="Graham J."/>
            <person name="Grandbois E."/>
            <person name="Grewal S."/>
            <person name="Gyaltsen K."/>
            <person name="Hafez N."/>
            <person name="Hagos B."/>
            <person name="Hall J."/>
            <person name="Henson C."/>
            <person name="Hollinger A."/>
            <person name="Honan T."/>
            <person name="Huard M.D."/>
            <person name="Hughes L."/>
            <person name="Hurhula B."/>
            <person name="Husby M.E."/>
            <person name="Kamat A."/>
            <person name="Kanga B."/>
            <person name="Kashin S."/>
            <person name="Khazanovich D."/>
            <person name="Kisner P."/>
            <person name="Lance K."/>
            <person name="Lara M."/>
            <person name="Lee W."/>
            <person name="Lennon N."/>
            <person name="Letendre F."/>
            <person name="LeVine R."/>
            <person name="Lipovsky A."/>
            <person name="Liu X."/>
            <person name="Liu J."/>
            <person name="Liu S."/>
            <person name="Lokyitsang T."/>
            <person name="Lokyitsang Y."/>
            <person name="Lubonja R."/>
            <person name="Lui A."/>
            <person name="MacDonald P."/>
            <person name="Magnisalis V."/>
            <person name="Maru K."/>
            <person name="Matthews C."/>
            <person name="McCusker W."/>
            <person name="McDonough S."/>
            <person name="Mehta T."/>
            <person name="Meldrim J."/>
            <person name="Meneus L."/>
            <person name="Mihai O."/>
            <person name="Mihalev A."/>
            <person name="Mihova T."/>
            <person name="Mittelman R."/>
            <person name="Mlenga V."/>
            <person name="Montmayeur A."/>
            <person name="Mulrain L."/>
            <person name="Navidi A."/>
            <person name="Naylor J."/>
            <person name="Negash T."/>
            <person name="Nguyen T."/>
            <person name="Nguyen N."/>
            <person name="Nicol R."/>
            <person name="Norbu C."/>
            <person name="Norbu N."/>
            <person name="Novod N."/>
            <person name="O'Neill B."/>
            <person name="Osman S."/>
            <person name="Markiewicz E."/>
            <person name="Oyono O.L."/>
            <person name="Patti C."/>
            <person name="Phunkhang P."/>
            <person name="Pierre F."/>
            <person name="Priest M."/>
            <person name="Raghuraman S."/>
            <person name="Rege F."/>
            <person name="Reyes R."/>
            <person name="Rise C."/>
            <person name="Rogov P."/>
            <person name="Ross K."/>
            <person name="Ryan E."/>
            <person name="Settipalli S."/>
            <person name="Shea T."/>
            <person name="Sherpa N."/>
            <person name="Shi L."/>
            <person name="Shih D."/>
            <person name="Sparrow T."/>
            <person name="Spaulding J."/>
            <person name="Stalker J."/>
            <person name="Stange-Thomann N."/>
            <person name="Stavropoulos S."/>
            <person name="Stone C."/>
            <person name="Strader C."/>
            <person name="Tesfaye S."/>
            <person name="Thomson T."/>
            <person name="Thoulutsang Y."/>
            <person name="Thoulutsang D."/>
            <person name="Topham K."/>
            <person name="Topping I."/>
            <person name="Tsamla T."/>
            <person name="Vassiliev H."/>
            <person name="Vo A."/>
            <person name="Wangchuk T."/>
            <person name="Wangdi T."/>
            <person name="Weiand M."/>
            <person name="Wilkinson J."/>
            <person name="Wilson A."/>
            <person name="Yadav S."/>
            <person name="Young G."/>
            <person name="Yu Q."/>
            <person name="Zembek L."/>
            <person name="Zhong D."/>
            <person name="Zimmer A."/>
            <person name="Zwirko Z."/>
            <person name="Jaffe D.B."/>
            <person name="Alvarez P."/>
            <person name="Brockman W."/>
            <person name="Butler J."/>
            <person name="Chin C."/>
            <person name="Gnerre S."/>
            <person name="Grabherr M."/>
            <person name="Kleber M."/>
            <person name="Mauceli E."/>
            <person name="MacCallum I."/>
        </authorList>
    </citation>
    <scope>NUCLEOTIDE SEQUENCE [LARGE SCALE GENOMIC DNA]</scope>
    <source>
        <strain evidence="6">Tai18E2 / Tucson 14021-0261.01</strain>
    </source>
</reference>
<dbReference type="SMR" id="B4NXS7"/>
<keyword evidence="6" id="KW-1185">Reference proteome</keyword>
<comment type="similarity">
    <text evidence="2">Belongs to the peptidase S1 family. CLIP subfamily.</text>
</comment>
<evidence type="ECO:0000259" key="4">
    <source>
        <dbReference type="PROSITE" id="PS50240"/>
    </source>
</evidence>
<evidence type="ECO:0000256" key="3">
    <source>
        <dbReference type="SAM" id="SignalP"/>
    </source>
</evidence>
<dbReference type="HOGENOM" id="CLU_495475_0_0_1"/>
<proteinExistence type="inferred from homology"/>
<evidence type="ECO:0000313" key="6">
    <source>
        <dbReference type="Proteomes" id="UP000002282"/>
    </source>
</evidence>
<feature type="signal peptide" evidence="3">
    <location>
        <begin position="1"/>
        <end position="19"/>
    </location>
</feature>
<dbReference type="GO" id="GO:0035208">
    <property type="term" value="P:positive regulation of hemocyte proliferation"/>
    <property type="evidence" value="ECO:0007669"/>
    <property type="project" value="EnsemblMetazoa"/>
</dbReference>
<dbReference type="GO" id="GO:0004252">
    <property type="term" value="F:serine-type endopeptidase activity"/>
    <property type="evidence" value="ECO:0007669"/>
    <property type="project" value="InterPro"/>
</dbReference>
<dbReference type="MEROPS" id="S01.960"/>
<evidence type="ECO:0000256" key="1">
    <source>
        <dbReference type="ARBA" id="ARBA00023157"/>
    </source>
</evidence>